<comment type="similarity">
    <text evidence="1">Belongs to the carbon-nitrogen hydrolase superfamily. NIT1/NIT2 family.</text>
</comment>
<dbReference type="OrthoDB" id="9811121at2"/>
<evidence type="ECO:0000313" key="5">
    <source>
        <dbReference type="Proteomes" id="UP000244441"/>
    </source>
</evidence>
<dbReference type="KEGG" id="cate:C2869_21420"/>
<dbReference type="InterPro" id="IPR003010">
    <property type="entry name" value="C-N_Hydrolase"/>
</dbReference>
<keyword evidence="2 4" id="KW-0378">Hydrolase</keyword>
<gene>
    <name evidence="4" type="ORF">C2869_21420</name>
</gene>
<dbReference type="RefSeq" id="WP_108604853.1">
    <property type="nucleotide sequence ID" value="NZ_CP026604.1"/>
</dbReference>
<dbReference type="AlphaFoldDB" id="A0A2S0VXF8"/>
<dbReference type="Pfam" id="PF00795">
    <property type="entry name" value="CN_hydrolase"/>
    <property type="match status" value="1"/>
</dbReference>
<sequence>MKLRLVALQMTSGPDVEQNIQQVEFLLSQLTLCDTPTLVVLPECWACFGGNEQLQLQTAEILGVGQIQHAMSQLAAKFKVWLVGGSVPIKGQSAQPQSKFYAASLVYNPHGQCVAQYNKIHLFDVEVADKTGSYQESLYTRAGADIVTFDLQGAKIGLAICYDLRFPELFRALQAQGADVICVPSAFTYVTGQAHWQILNQARAIENQCFMVAANQVGQHNNGRETWGHSMVIDAWGELLDIRGSQPGLVIAEVDITSLQQIRAKMPNLQHRKIQVASSL</sequence>
<dbReference type="Gene3D" id="3.60.110.10">
    <property type="entry name" value="Carbon-nitrogen hydrolase"/>
    <property type="match status" value="1"/>
</dbReference>
<evidence type="ECO:0000313" key="4">
    <source>
        <dbReference type="EMBL" id="AWB68800.1"/>
    </source>
</evidence>
<dbReference type="SUPFAM" id="SSF56317">
    <property type="entry name" value="Carbon-nitrogen hydrolase"/>
    <property type="match status" value="1"/>
</dbReference>
<dbReference type="CDD" id="cd07572">
    <property type="entry name" value="nit"/>
    <property type="match status" value="1"/>
</dbReference>
<evidence type="ECO:0000256" key="2">
    <source>
        <dbReference type="ARBA" id="ARBA00022801"/>
    </source>
</evidence>
<organism evidence="4 5">
    <name type="scientific">Saccharobesus litoralis</name>
    <dbReference type="NCBI Taxonomy" id="2172099"/>
    <lineage>
        <taxon>Bacteria</taxon>
        <taxon>Pseudomonadati</taxon>
        <taxon>Pseudomonadota</taxon>
        <taxon>Gammaproteobacteria</taxon>
        <taxon>Alteromonadales</taxon>
        <taxon>Alteromonadaceae</taxon>
        <taxon>Saccharobesus</taxon>
    </lineage>
</organism>
<dbReference type="PANTHER" id="PTHR23088:SF27">
    <property type="entry name" value="DEAMINATED GLUTATHIONE AMIDASE"/>
    <property type="match status" value="1"/>
</dbReference>
<dbReference type="InterPro" id="IPR045254">
    <property type="entry name" value="Nit1/2_C-N_Hydrolase"/>
</dbReference>
<reference evidence="4 5" key="1">
    <citation type="submission" date="2018-01" db="EMBL/GenBank/DDBJ databases">
        <title>Genome sequence of a Cantenovulum-like bacteria.</title>
        <authorList>
            <person name="Tan W.R."/>
            <person name="Lau N.-S."/>
            <person name="Go F."/>
            <person name="Amirul A.-A.A."/>
        </authorList>
    </citation>
    <scope>NUCLEOTIDE SEQUENCE [LARGE SCALE GENOMIC DNA]</scope>
    <source>
        <strain evidence="4 5">CCB-QB4</strain>
    </source>
</reference>
<dbReference type="PROSITE" id="PS01227">
    <property type="entry name" value="UPF0012"/>
    <property type="match status" value="1"/>
</dbReference>
<feature type="domain" description="CN hydrolase" evidence="3">
    <location>
        <begin position="1"/>
        <end position="256"/>
    </location>
</feature>
<dbReference type="InterPro" id="IPR001110">
    <property type="entry name" value="UPF0012_CS"/>
</dbReference>
<dbReference type="PANTHER" id="PTHR23088">
    <property type="entry name" value="NITRILASE-RELATED"/>
    <property type="match status" value="1"/>
</dbReference>
<evidence type="ECO:0000259" key="3">
    <source>
        <dbReference type="PROSITE" id="PS50263"/>
    </source>
</evidence>
<evidence type="ECO:0000256" key="1">
    <source>
        <dbReference type="ARBA" id="ARBA00010613"/>
    </source>
</evidence>
<protein>
    <submittedName>
        <fullName evidence="4">Amidohydrolase</fullName>
    </submittedName>
</protein>
<keyword evidence="5" id="KW-1185">Reference proteome</keyword>
<proteinExistence type="inferred from homology"/>
<dbReference type="Proteomes" id="UP000244441">
    <property type="component" value="Chromosome"/>
</dbReference>
<dbReference type="GO" id="GO:0016811">
    <property type="term" value="F:hydrolase activity, acting on carbon-nitrogen (but not peptide) bonds, in linear amides"/>
    <property type="evidence" value="ECO:0007669"/>
    <property type="project" value="InterPro"/>
</dbReference>
<dbReference type="EMBL" id="CP026604">
    <property type="protein sequence ID" value="AWB68800.1"/>
    <property type="molecule type" value="Genomic_DNA"/>
</dbReference>
<dbReference type="PROSITE" id="PS50263">
    <property type="entry name" value="CN_HYDROLASE"/>
    <property type="match status" value="1"/>
</dbReference>
<dbReference type="InterPro" id="IPR036526">
    <property type="entry name" value="C-N_Hydrolase_sf"/>
</dbReference>
<accession>A0A2S0VXF8</accession>
<name>A0A2S0VXF8_9ALTE</name>